<keyword evidence="19" id="KW-1185">Reference proteome</keyword>
<keyword evidence="2" id="KW-0597">Phosphoprotein</keyword>
<evidence type="ECO:0000256" key="14">
    <source>
        <dbReference type="SAM" id="Coils"/>
    </source>
</evidence>
<evidence type="ECO:0000256" key="16">
    <source>
        <dbReference type="SAM" id="SignalP"/>
    </source>
</evidence>
<evidence type="ECO:0000256" key="11">
    <source>
        <dbReference type="ARBA" id="ARBA00023136"/>
    </source>
</evidence>
<feature type="region of interest" description="Disordered" evidence="15">
    <location>
        <begin position="971"/>
        <end position="1054"/>
    </location>
</feature>
<keyword evidence="10" id="KW-0406">Ion transport</keyword>
<keyword evidence="5" id="KW-0479">Metal-binding</keyword>
<dbReference type="FunFam" id="1.10.238.180:FF:000001">
    <property type="entry name" value="Stromal interaction molecule 1"/>
    <property type="match status" value="1"/>
</dbReference>
<evidence type="ECO:0000256" key="10">
    <source>
        <dbReference type="ARBA" id="ARBA00023065"/>
    </source>
</evidence>
<keyword evidence="6 16" id="KW-0732">Signal</keyword>
<dbReference type="STRING" id="144197.ENSSPAP00000025002"/>
<evidence type="ECO:0000256" key="6">
    <source>
        <dbReference type="ARBA" id="ARBA00022729"/>
    </source>
</evidence>
<keyword evidence="12" id="KW-0325">Glycoprotein</keyword>
<dbReference type="GeneTree" id="ENSGT00390000000214"/>
<evidence type="ECO:0000256" key="1">
    <source>
        <dbReference type="ARBA" id="ARBA00022448"/>
    </source>
</evidence>
<feature type="compositionally biased region" description="Basic and acidic residues" evidence="15">
    <location>
        <begin position="1016"/>
        <end position="1027"/>
    </location>
</feature>
<feature type="domain" description="SAM" evidence="17">
    <location>
        <begin position="125"/>
        <end position="183"/>
    </location>
</feature>
<dbReference type="Gene3D" id="1.10.238.180">
    <property type="match status" value="1"/>
</dbReference>
<keyword evidence="7" id="KW-0106">Calcium</keyword>
<dbReference type="Pfam" id="PF07647">
    <property type="entry name" value="SAM_2"/>
    <property type="match status" value="1"/>
</dbReference>
<dbReference type="Gene3D" id="1.20.5.340">
    <property type="match status" value="1"/>
</dbReference>
<evidence type="ECO:0000313" key="19">
    <source>
        <dbReference type="Proteomes" id="UP000694891"/>
    </source>
</evidence>
<sequence length="1054" mass="118781">MLPLSPLLLLFPAALFVAAQSAGDLHGFTFPGGSAGFDPTDPCMVVSPPCMSEADRYSLDALRSIHQMMDDDQDGGIEVEESVEFIIEDMKQQQTNKHNNLHREDQHITVEELWRGWKSSEVHNWTQEEVVRWLKDFVELPQYERNFKDFKVNGNTLPRIAANEPSFLSIQLRVQDQRDKQKLNIKALDVVLFGPPTRPPHNYMKDLLLIVSVVMGVGGCWFAQAQNKASKVHIAKMMKDLESLQRAEQSLIDLQEQLEQAQEEKRNVAEEKQNLEEKMRDEIMGAQEEAYRLHELRQGAVSELSRLRYAEEELEQVRGALKQAEKDMQASWTASEVLQQWLQLTHEVEVQYYNVKKQSAELQLATAKEEAERIKKKRSSVLGTLHVAHSSSLDQVDHKILEAKNALSEVTACLRERLHRWQQIELLCGFPIIRNSGLANLTALLYSDSIALGLPRMPQSSCSCHSSMHGSIEDLLEESPILPQMPVPVPVPVKRSPRTQGSTIRRSRRPGVITQPPATTISSDPDLLIPIRAPYPCYDDEEGLFLKTLKKQDSQERFSDSDYIPSVPLSKMFPSSTVDASSRKLYHDETELFADSPITKPLNKEVEAVVESPVRKISVEELEASVDVAYRKMAKDKALDTSLETSSLKMSAEESLLDATPRKILRDRSEVPIDVALRKGISNELDAEFPVRKIEKDTIGDLMEIPPRNTYRERNNSPLDVRKIFWNEFEASIDATPRKISRDMMGVSMDSASRKMARDDAERLFDSRRITKDTMGMSQDTSSRKLPWSKGECQLDSSVRILAKDKMVEIARTPPRKISRDELEYCADTASLKLLPREKLEALLDTSSSTEKQELGLEPSTSRRILRNEFEMPAGSLRRRIPRMPRDDSSIDTPTGKISWDRVDVPFEIPKQVTLREELGASESSLSPGRTGQPDLMVTSQVPWKSSSDLFTAGPLSQLVYDGILEKSCNSTASPSTSLSASTPNLPHSRLMAEVEPPLQPPRVVVPTPALPPKTGEGKIGEKEKSKKSLKLKNLFKKKNDSTPEKLQSGLQKL</sequence>
<comment type="subcellular location">
    <subcellularLocation>
        <location evidence="13">Endomembrane system</location>
        <topology evidence="13">Single-pass type I membrane protein</topology>
    </subcellularLocation>
</comment>
<evidence type="ECO:0000313" key="18">
    <source>
        <dbReference type="Ensembl" id="ENSSPAP00000025002.1"/>
    </source>
</evidence>
<name>A0A3B5BFM5_9TELE</name>
<dbReference type="OrthoDB" id="9986177at2759"/>
<dbReference type="InterPro" id="IPR001660">
    <property type="entry name" value="SAM"/>
</dbReference>
<feature type="signal peptide" evidence="16">
    <location>
        <begin position="1"/>
        <end position="19"/>
    </location>
</feature>
<keyword evidence="11" id="KW-0472">Membrane</keyword>
<keyword evidence="1" id="KW-0813">Transport</keyword>
<reference evidence="18" key="1">
    <citation type="submission" date="2023-09" db="UniProtKB">
        <authorList>
            <consortium name="Ensembl"/>
        </authorList>
    </citation>
    <scope>IDENTIFICATION</scope>
</reference>
<dbReference type="FunFam" id="1.20.5.340:FF:000011">
    <property type="entry name" value="Stromal interaction molecule 1"/>
    <property type="match status" value="1"/>
</dbReference>
<dbReference type="InterPro" id="IPR013761">
    <property type="entry name" value="SAM/pointed_sf"/>
</dbReference>
<dbReference type="GO" id="GO:0051049">
    <property type="term" value="P:regulation of transport"/>
    <property type="evidence" value="ECO:0007669"/>
    <property type="project" value="UniProtKB-ARBA"/>
</dbReference>
<accession>A0A3B5BFM5</accession>
<protein>
    <submittedName>
        <fullName evidence="18 20">Stromal interaction molecule 2-like</fullName>
    </submittedName>
</protein>
<evidence type="ECO:0000256" key="3">
    <source>
        <dbReference type="ARBA" id="ARBA00022568"/>
    </source>
</evidence>
<dbReference type="GO" id="GO:0005886">
    <property type="term" value="C:plasma membrane"/>
    <property type="evidence" value="ECO:0007669"/>
    <property type="project" value="TreeGrafter"/>
</dbReference>
<feature type="compositionally biased region" description="Basic residues" evidence="15">
    <location>
        <begin position="1028"/>
        <end position="1037"/>
    </location>
</feature>
<dbReference type="GO" id="GO:0005246">
    <property type="term" value="F:calcium channel regulator activity"/>
    <property type="evidence" value="ECO:0007669"/>
    <property type="project" value="InterPro"/>
</dbReference>
<dbReference type="GO" id="GO:0005783">
    <property type="term" value="C:endoplasmic reticulum"/>
    <property type="evidence" value="ECO:0007669"/>
    <property type="project" value="TreeGrafter"/>
</dbReference>
<feature type="region of interest" description="Disordered" evidence="15">
    <location>
        <begin position="486"/>
        <end position="525"/>
    </location>
</feature>
<dbReference type="CDD" id="cd11722">
    <property type="entry name" value="SOAR"/>
    <property type="match status" value="1"/>
</dbReference>
<dbReference type="Pfam" id="PF25578">
    <property type="entry name" value="EF-hand_STIM1"/>
    <property type="match status" value="1"/>
</dbReference>
<evidence type="ECO:0000256" key="8">
    <source>
        <dbReference type="ARBA" id="ARBA00022989"/>
    </source>
</evidence>
<dbReference type="Gene3D" id="1.10.287.3550">
    <property type="match status" value="1"/>
</dbReference>
<evidence type="ECO:0000256" key="7">
    <source>
        <dbReference type="ARBA" id="ARBA00022837"/>
    </source>
</evidence>
<feature type="compositionally biased region" description="Low complexity" evidence="15">
    <location>
        <begin position="971"/>
        <end position="987"/>
    </location>
</feature>
<dbReference type="Ensembl" id="ENSSPAT00000025413.1">
    <property type="protein sequence ID" value="ENSSPAP00000025002.1"/>
    <property type="gene ID" value="ENSSPAG00000018902.1"/>
</dbReference>
<keyword evidence="3" id="KW-0109">Calcium transport</keyword>
<keyword evidence="8" id="KW-1133">Transmembrane helix</keyword>
<dbReference type="GeneID" id="103353179"/>
<evidence type="ECO:0000313" key="20">
    <source>
        <dbReference type="RefSeq" id="XP_008274239.1"/>
    </source>
</evidence>
<dbReference type="InterPro" id="IPR032393">
    <property type="entry name" value="SOAR_STIM1/2"/>
</dbReference>
<dbReference type="SUPFAM" id="SSF47769">
    <property type="entry name" value="SAM/Pointed domain"/>
    <property type="match status" value="1"/>
</dbReference>
<dbReference type="AlphaFoldDB" id="A0A3B5BFM5"/>
<reference evidence="20" key="2">
    <citation type="submission" date="2025-04" db="UniProtKB">
        <authorList>
            <consortium name="RefSeq"/>
        </authorList>
    </citation>
    <scope>IDENTIFICATION</scope>
</reference>
<dbReference type="Gene3D" id="1.10.150.50">
    <property type="entry name" value="Transcription Factor, Ets-1"/>
    <property type="match status" value="1"/>
</dbReference>
<dbReference type="GO" id="GO:0005509">
    <property type="term" value="F:calcium ion binding"/>
    <property type="evidence" value="ECO:0007669"/>
    <property type="project" value="TreeGrafter"/>
</dbReference>
<dbReference type="PANTHER" id="PTHR15136:SF12">
    <property type="entry name" value="STROMAL INTERACTION MOLECULE 2 ISOFORM X1"/>
    <property type="match status" value="1"/>
</dbReference>
<evidence type="ECO:0000256" key="2">
    <source>
        <dbReference type="ARBA" id="ARBA00022553"/>
    </source>
</evidence>
<feature type="compositionally biased region" description="Polar residues" evidence="15">
    <location>
        <begin position="1045"/>
        <end position="1054"/>
    </location>
</feature>
<dbReference type="GO" id="GO:0006874">
    <property type="term" value="P:intracellular calcium ion homeostasis"/>
    <property type="evidence" value="ECO:0007669"/>
    <property type="project" value="TreeGrafter"/>
</dbReference>
<proteinExistence type="predicted"/>
<gene>
    <name evidence="18" type="primary">STIM2</name>
    <name evidence="20" type="synonym">LOC103353179</name>
</gene>
<evidence type="ECO:0000256" key="9">
    <source>
        <dbReference type="ARBA" id="ARBA00023054"/>
    </source>
</evidence>
<evidence type="ECO:0000256" key="4">
    <source>
        <dbReference type="ARBA" id="ARBA00022692"/>
    </source>
</evidence>
<feature type="coiled-coil region" evidence="14">
    <location>
        <begin position="237"/>
        <end position="327"/>
    </location>
</feature>
<dbReference type="FunFam" id="1.10.150.50:FF:000009">
    <property type="entry name" value="Stromal interaction molecule 1"/>
    <property type="match status" value="1"/>
</dbReference>
<dbReference type="Pfam" id="PF16533">
    <property type="entry name" value="SOAR"/>
    <property type="match status" value="1"/>
</dbReference>
<evidence type="ECO:0000259" key="17">
    <source>
        <dbReference type="PROSITE" id="PS50105"/>
    </source>
</evidence>
<evidence type="ECO:0000256" key="5">
    <source>
        <dbReference type="ARBA" id="ARBA00022723"/>
    </source>
</evidence>
<evidence type="ECO:0000256" key="12">
    <source>
        <dbReference type="ARBA" id="ARBA00023180"/>
    </source>
</evidence>
<evidence type="ECO:0000256" key="15">
    <source>
        <dbReference type="SAM" id="MobiDB-lite"/>
    </source>
</evidence>
<evidence type="ECO:0000256" key="13">
    <source>
        <dbReference type="ARBA" id="ARBA00046288"/>
    </source>
</evidence>
<keyword evidence="9 14" id="KW-0175">Coiled coil</keyword>
<dbReference type="Proteomes" id="UP000694891">
    <property type="component" value="Unplaced"/>
</dbReference>
<dbReference type="RefSeq" id="XP_008274239.1">
    <property type="nucleotide sequence ID" value="XM_008276017.1"/>
</dbReference>
<keyword evidence="4" id="KW-0812">Transmembrane</keyword>
<dbReference type="PANTHER" id="PTHR15136">
    <property type="entry name" value="STROMAL INTERACTION MOLECULE HOMOLOG"/>
    <property type="match status" value="1"/>
</dbReference>
<dbReference type="InterPro" id="IPR057835">
    <property type="entry name" value="EF-hand_STIM1/2"/>
</dbReference>
<dbReference type="GO" id="GO:0002115">
    <property type="term" value="P:store-operated calcium entry"/>
    <property type="evidence" value="ECO:0007669"/>
    <property type="project" value="TreeGrafter"/>
</dbReference>
<dbReference type="InterPro" id="IPR037608">
    <property type="entry name" value="STIM1/2"/>
</dbReference>
<feature type="chain" id="PRO_5044592362" evidence="16">
    <location>
        <begin position="20"/>
        <end position="1054"/>
    </location>
</feature>
<dbReference type="PROSITE" id="PS50105">
    <property type="entry name" value="SAM_DOMAIN"/>
    <property type="match status" value="1"/>
</dbReference>
<organism evidence="18">
    <name type="scientific">Stegastes partitus</name>
    <name type="common">bicolor damselfish</name>
    <dbReference type="NCBI Taxonomy" id="144197"/>
    <lineage>
        <taxon>Eukaryota</taxon>
        <taxon>Metazoa</taxon>
        <taxon>Chordata</taxon>
        <taxon>Craniata</taxon>
        <taxon>Vertebrata</taxon>
        <taxon>Euteleostomi</taxon>
        <taxon>Actinopterygii</taxon>
        <taxon>Neopterygii</taxon>
        <taxon>Teleostei</taxon>
        <taxon>Neoteleostei</taxon>
        <taxon>Acanthomorphata</taxon>
        <taxon>Ovalentaria</taxon>
        <taxon>Pomacentridae</taxon>
        <taxon>Stegastes</taxon>
    </lineage>
</organism>